<dbReference type="GeneID" id="18886525"/>
<dbReference type="eggNOG" id="KOG0725">
    <property type="taxonomic scope" value="Eukaryota"/>
</dbReference>
<dbReference type="PANTHER" id="PTHR42879:SF2">
    <property type="entry name" value="3-OXOACYL-[ACYL-CARRIER-PROTEIN] REDUCTASE FABG"/>
    <property type="match status" value="1"/>
</dbReference>
<proteinExistence type="inferred from homology"/>
<dbReference type="SUPFAM" id="SSF51735">
    <property type="entry name" value="NAD(P)-binding Rossmann-fold domains"/>
    <property type="match status" value="1"/>
</dbReference>
<organism evidence="5 6">
    <name type="scientific">Punctularia strigosozonata (strain HHB-11173)</name>
    <name type="common">White-rot fungus</name>
    <dbReference type="NCBI Taxonomy" id="741275"/>
    <lineage>
        <taxon>Eukaryota</taxon>
        <taxon>Fungi</taxon>
        <taxon>Dikarya</taxon>
        <taxon>Basidiomycota</taxon>
        <taxon>Agaricomycotina</taxon>
        <taxon>Agaricomycetes</taxon>
        <taxon>Corticiales</taxon>
        <taxon>Punctulariaceae</taxon>
        <taxon>Punctularia</taxon>
    </lineage>
</organism>
<evidence type="ECO:0000313" key="6">
    <source>
        <dbReference type="Proteomes" id="UP000054196"/>
    </source>
</evidence>
<evidence type="ECO:0000256" key="2">
    <source>
        <dbReference type="ARBA" id="ARBA00012948"/>
    </source>
</evidence>
<dbReference type="Proteomes" id="UP000054196">
    <property type="component" value="Unassembled WGS sequence"/>
</dbReference>
<dbReference type="KEGG" id="psq:PUNSTDRAFT_92726"/>
<keyword evidence="6" id="KW-1185">Reference proteome</keyword>
<dbReference type="GO" id="GO:0032787">
    <property type="term" value="P:monocarboxylic acid metabolic process"/>
    <property type="evidence" value="ECO:0007669"/>
    <property type="project" value="UniProtKB-ARBA"/>
</dbReference>
<evidence type="ECO:0000256" key="4">
    <source>
        <dbReference type="ARBA" id="ARBA00048508"/>
    </source>
</evidence>
<dbReference type="InterPro" id="IPR050259">
    <property type="entry name" value="SDR"/>
</dbReference>
<dbReference type="GO" id="GO:0004316">
    <property type="term" value="F:3-oxoacyl-[acyl-carrier-protein] reductase (NADPH) activity"/>
    <property type="evidence" value="ECO:0007669"/>
    <property type="project" value="UniProtKB-EC"/>
</dbReference>
<dbReference type="FunFam" id="3.40.50.720:FF:000084">
    <property type="entry name" value="Short-chain dehydrogenase reductase"/>
    <property type="match status" value="1"/>
</dbReference>
<dbReference type="InterPro" id="IPR002347">
    <property type="entry name" value="SDR_fam"/>
</dbReference>
<dbReference type="OrthoDB" id="498125at2759"/>
<accession>R7S5N6</accession>
<dbReference type="HOGENOM" id="CLU_010194_1_0_1"/>
<dbReference type="PROSITE" id="PS00061">
    <property type="entry name" value="ADH_SHORT"/>
    <property type="match status" value="1"/>
</dbReference>
<comment type="similarity">
    <text evidence="1">Belongs to the short-chain dehydrogenases/reductases (SDR) family.</text>
</comment>
<name>R7S5N6_PUNST</name>
<protein>
    <recommendedName>
        <fullName evidence="2">3-oxoacyl-[acyl-carrier-protein] reductase</fullName>
        <ecNumber evidence="2">1.1.1.100</ecNumber>
    </recommendedName>
</protein>
<evidence type="ECO:0000256" key="3">
    <source>
        <dbReference type="ARBA" id="ARBA00022857"/>
    </source>
</evidence>
<comment type="catalytic activity">
    <reaction evidence="4">
        <text>a (3R)-hydroxyacyl-[ACP] + NADP(+) = a 3-oxoacyl-[ACP] + NADPH + H(+)</text>
        <dbReference type="Rhea" id="RHEA:17397"/>
        <dbReference type="Rhea" id="RHEA-COMP:9916"/>
        <dbReference type="Rhea" id="RHEA-COMP:9945"/>
        <dbReference type="ChEBI" id="CHEBI:15378"/>
        <dbReference type="ChEBI" id="CHEBI:57783"/>
        <dbReference type="ChEBI" id="CHEBI:58349"/>
        <dbReference type="ChEBI" id="CHEBI:78776"/>
        <dbReference type="ChEBI" id="CHEBI:78827"/>
        <dbReference type="EC" id="1.1.1.100"/>
    </reaction>
</comment>
<dbReference type="PANTHER" id="PTHR42879">
    <property type="entry name" value="3-OXOACYL-(ACYL-CARRIER-PROTEIN) REDUCTASE"/>
    <property type="match status" value="1"/>
</dbReference>
<dbReference type="PRINTS" id="PR00081">
    <property type="entry name" value="GDHRDH"/>
</dbReference>
<evidence type="ECO:0000313" key="5">
    <source>
        <dbReference type="EMBL" id="EIN04781.1"/>
    </source>
</evidence>
<dbReference type="OMA" id="GMNQKAR"/>
<dbReference type="EMBL" id="JH687553">
    <property type="protein sequence ID" value="EIN04781.1"/>
    <property type="molecule type" value="Genomic_DNA"/>
</dbReference>
<dbReference type="Gene3D" id="3.40.50.720">
    <property type="entry name" value="NAD(P)-binding Rossmann-like Domain"/>
    <property type="match status" value="1"/>
</dbReference>
<dbReference type="InterPro" id="IPR036291">
    <property type="entry name" value="NAD(P)-bd_dom_sf"/>
</dbReference>
<evidence type="ECO:0000256" key="1">
    <source>
        <dbReference type="ARBA" id="ARBA00006484"/>
    </source>
</evidence>
<gene>
    <name evidence="5" type="ORF">PUNSTDRAFT_92726</name>
</gene>
<dbReference type="InterPro" id="IPR020904">
    <property type="entry name" value="Sc_DH/Rdtase_CS"/>
</dbReference>
<keyword evidence="3" id="KW-0521">NADP</keyword>
<dbReference type="AlphaFoldDB" id="R7S5N6"/>
<dbReference type="PRINTS" id="PR00080">
    <property type="entry name" value="SDRFAMILY"/>
</dbReference>
<dbReference type="EC" id="1.1.1.100" evidence="2"/>
<sequence length="261" mass="27248">MPSVKGVAIVTGAGSGIGRGIAVQLADDGFDLVVNDLVSSKDALDSLLGEITGQGRRAVAFTGDVSVEQDVIDLVKCAVDQFGGVDVMVANAGVMLTKKLVDTTVDDWDRIFSINARGVFLCYKYAAEQMIKQGRGGRLIGPCSIAGKKGSPEMAAYSATKFAIRGLTQVAAQEYGQYGITVNAYAPGAIETPLLNRVDDYNIKKTGGEKGSAIEAMKKNAALGRNGTPSDVAGLVSFLVTDKAQFITGQSILIDGGLLFD</sequence>
<reference evidence="6" key="1">
    <citation type="journal article" date="2012" name="Science">
        <title>The Paleozoic origin of enzymatic lignin decomposition reconstructed from 31 fungal genomes.</title>
        <authorList>
            <person name="Floudas D."/>
            <person name="Binder M."/>
            <person name="Riley R."/>
            <person name="Barry K."/>
            <person name="Blanchette R.A."/>
            <person name="Henrissat B."/>
            <person name="Martinez A.T."/>
            <person name="Otillar R."/>
            <person name="Spatafora J.W."/>
            <person name="Yadav J.S."/>
            <person name="Aerts A."/>
            <person name="Benoit I."/>
            <person name="Boyd A."/>
            <person name="Carlson A."/>
            <person name="Copeland A."/>
            <person name="Coutinho P.M."/>
            <person name="de Vries R.P."/>
            <person name="Ferreira P."/>
            <person name="Findley K."/>
            <person name="Foster B."/>
            <person name="Gaskell J."/>
            <person name="Glotzer D."/>
            <person name="Gorecki P."/>
            <person name="Heitman J."/>
            <person name="Hesse C."/>
            <person name="Hori C."/>
            <person name="Igarashi K."/>
            <person name="Jurgens J.A."/>
            <person name="Kallen N."/>
            <person name="Kersten P."/>
            <person name="Kohler A."/>
            <person name="Kuees U."/>
            <person name="Kumar T.K.A."/>
            <person name="Kuo A."/>
            <person name="LaButti K."/>
            <person name="Larrondo L.F."/>
            <person name="Lindquist E."/>
            <person name="Ling A."/>
            <person name="Lombard V."/>
            <person name="Lucas S."/>
            <person name="Lundell T."/>
            <person name="Martin R."/>
            <person name="McLaughlin D.J."/>
            <person name="Morgenstern I."/>
            <person name="Morin E."/>
            <person name="Murat C."/>
            <person name="Nagy L.G."/>
            <person name="Nolan M."/>
            <person name="Ohm R.A."/>
            <person name="Patyshakuliyeva A."/>
            <person name="Rokas A."/>
            <person name="Ruiz-Duenas F.J."/>
            <person name="Sabat G."/>
            <person name="Salamov A."/>
            <person name="Samejima M."/>
            <person name="Schmutz J."/>
            <person name="Slot J.C."/>
            <person name="St John F."/>
            <person name="Stenlid J."/>
            <person name="Sun H."/>
            <person name="Sun S."/>
            <person name="Syed K."/>
            <person name="Tsang A."/>
            <person name="Wiebenga A."/>
            <person name="Young D."/>
            <person name="Pisabarro A."/>
            <person name="Eastwood D.C."/>
            <person name="Martin F."/>
            <person name="Cullen D."/>
            <person name="Grigoriev I.V."/>
            <person name="Hibbett D.S."/>
        </authorList>
    </citation>
    <scope>NUCLEOTIDE SEQUENCE [LARGE SCALE GENOMIC DNA]</scope>
    <source>
        <strain evidence="6">HHB-11173 SS5</strain>
    </source>
</reference>
<dbReference type="RefSeq" id="XP_007388174.1">
    <property type="nucleotide sequence ID" value="XM_007388112.1"/>
</dbReference>
<dbReference type="Pfam" id="PF13561">
    <property type="entry name" value="adh_short_C2"/>
    <property type="match status" value="1"/>
</dbReference>